<name>A0A6A6SJP1_9PLEO</name>
<protein>
    <submittedName>
        <fullName evidence="2">Uncharacterized protein</fullName>
    </submittedName>
</protein>
<feature type="chain" id="PRO_5025599663" evidence="1">
    <location>
        <begin position="20"/>
        <end position="274"/>
    </location>
</feature>
<dbReference type="OrthoDB" id="4521144at2759"/>
<organism evidence="2 3">
    <name type="scientific">Lophiostoma macrostomum CBS 122681</name>
    <dbReference type="NCBI Taxonomy" id="1314788"/>
    <lineage>
        <taxon>Eukaryota</taxon>
        <taxon>Fungi</taxon>
        <taxon>Dikarya</taxon>
        <taxon>Ascomycota</taxon>
        <taxon>Pezizomycotina</taxon>
        <taxon>Dothideomycetes</taxon>
        <taxon>Pleosporomycetidae</taxon>
        <taxon>Pleosporales</taxon>
        <taxon>Lophiostomataceae</taxon>
        <taxon>Lophiostoma</taxon>
    </lineage>
</organism>
<evidence type="ECO:0000313" key="3">
    <source>
        <dbReference type="Proteomes" id="UP000799324"/>
    </source>
</evidence>
<evidence type="ECO:0000313" key="2">
    <source>
        <dbReference type="EMBL" id="KAF2647191.1"/>
    </source>
</evidence>
<dbReference type="EMBL" id="MU004664">
    <property type="protein sequence ID" value="KAF2647191.1"/>
    <property type="molecule type" value="Genomic_DNA"/>
</dbReference>
<accession>A0A6A6SJP1</accession>
<dbReference type="Proteomes" id="UP000799324">
    <property type="component" value="Unassembled WGS sequence"/>
</dbReference>
<feature type="signal peptide" evidence="1">
    <location>
        <begin position="1"/>
        <end position="19"/>
    </location>
</feature>
<dbReference type="AlphaFoldDB" id="A0A6A6SJP1"/>
<keyword evidence="3" id="KW-1185">Reference proteome</keyword>
<gene>
    <name evidence="2" type="ORF">K491DRAFT_685724</name>
</gene>
<evidence type="ECO:0000256" key="1">
    <source>
        <dbReference type="SAM" id="SignalP"/>
    </source>
</evidence>
<proteinExistence type="predicted"/>
<keyword evidence="1" id="KW-0732">Signal</keyword>
<sequence>MPALLALFAQTALSLPTDGGPDLIGTEENQAPTGVISVEQRSDPTVTPIPSNGDDDWVMAEMINKRDDSKAYSGLVSCFKGLQPNWPATQVTKEQGDKCIQQNHSKRQVPRDSAQPIRDQDDTLSTVCSATNTVISNFLTDGDLSKNGKVTSFGSDLCKTAINAAKDLTQPWGASFPVQAGHKKGLSIVHKNRKLQMLTTVANFAFDMAKPELSKRVQSMCEETLVDWASTCTTDLHYGAWGHQIDHVAKPLTAFWRDASDNLALMFDFSMQMP</sequence>
<reference evidence="2" key="1">
    <citation type="journal article" date="2020" name="Stud. Mycol.">
        <title>101 Dothideomycetes genomes: a test case for predicting lifestyles and emergence of pathogens.</title>
        <authorList>
            <person name="Haridas S."/>
            <person name="Albert R."/>
            <person name="Binder M."/>
            <person name="Bloem J."/>
            <person name="Labutti K."/>
            <person name="Salamov A."/>
            <person name="Andreopoulos B."/>
            <person name="Baker S."/>
            <person name="Barry K."/>
            <person name="Bills G."/>
            <person name="Bluhm B."/>
            <person name="Cannon C."/>
            <person name="Castanera R."/>
            <person name="Culley D."/>
            <person name="Daum C."/>
            <person name="Ezra D."/>
            <person name="Gonzalez J."/>
            <person name="Henrissat B."/>
            <person name="Kuo A."/>
            <person name="Liang C."/>
            <person name="Lipzen A."/>
            <person name="Lutzoni F."/>
            <person name="Magnuson J."/>
            <person name="Mondo S."/>
            <person name="Nolan M."/>
            <person name="Ohm R."/>
            <person name="Pangilinan J."/>
            <person name="Park H.-J."/>
            <person name="Ramirez L."/>
            <person name="Alfaro M."/>
            <person name="Sun H."/>
            <person name="Tritt A."/>
            <person name="Yoshinaga Y."/>
            <person name="Zwiers L.-H."/>
            <person name="Turgeon B."/>
            <person name="Goodwin S."/>
            <person name="Spatafora J."/>
            <person name="Crous P."/>
            <person name="Grigoriev I."/>
        </authorList>
    </citation>
    <scope>NUCLEOTIDE SEQUENCE</scope>
    <source>
        <strain evidence="2">CBS 122681</strain>
    </source>
</reference>